<evidence type="ECO:0000256" key="5">
    <source>
        <dbReference type="ARBA" id="ARBA00023004"/>
    </source>
</evidence>
<organism evidence="8 9">
    <name type="scientific">Fulvimonas soli</name>
    <dbReference type="NCBI Taxonomy" id="155197"/>
    <lineage>
        <taxon>Bacteria</taxon>
        <taxon>Pseudomonadati</taxon>
        <taxon>Pseudomonadota</taxon>
        <taxon>Gammaproteobacteria</taxon>
        <taxon>Lysobacterales</taxon>
        <taxon>Rhodanobacteraceae</taxon>
        <taxon>Fulvimonas</taxon>
    </lineage>
</organism>
<gene>
    <name evidence="8" type="ORF">C7456_102105</name>
</gene>
<sequence>MGTSSDVLSKSPLDRIPIVVVTGQDARGPTRFKPSRFNVQATTAEGWLLLWNTYSGSMNAFRPSQHDAVRALISQQTEADDSLRIARYLNDRGFLVPVQTDELRRVRYAFGRENYRSDRLELILLASEDCNFRCTYCYEDFRRGTMLPSVREGIKNLVRSRIGSLKELSVSWFGGEPLYGMEAIDDLGPFFAEIAVEAGLRYGTHMTTNGYLLTEEVADRLLAYKINDFQITLDGLPDDHDRHRAARDGGKTFATILRNLCALAARPDHFSVVIRVNFDRGNAPGLEAFLALLQQNFAHDERFVLAFHAVGQWGGGNDANLDVCGTDESHAVRSKLKAAARSLGLNVTGGWQPGLGAGEEVCYAARPYNFIVGAHGDLMKCTIDLDKKDHNLVGKLRQDGVLELDVDKMALWTEPAFERDTGCQGCHMLAACQGVHCPKIRIDSGERPCPGIRRTAKQEMVAYFASTQAGAAAAGKSAVADEATAEEEVS</sequence>
<dbReference type="AlphaFoldDB" id="A0A316IFW8"/>
<evidence type="ECO:0000256" key="4">
    <source>
        <dbReference type="ARBA" id="ARBA00022723"/>
    </source>
</evidence>
<keyword evidence="6" id="KW-0411">Iron-sulfur</keyword>
<dbReference type="UniPathway" id="UPA00782"/>
<dbReference type="InterPro" id="IPR058240">
    <property type="entry name" value="rSAM_sf"/>
</dbReference>
<evidence type="ECO:0000313" key="8">
    <source>
        <dbReference type="EMBL" id="PWK92372.1"/>
    </source>
</evidence>
<comment type="caution">
    <text evidence="8">The sequence shown here is derived from an EMBL/GenBank/DDBJ whole genome shotgun (WGS) entry which is preliminary data.</text>
</comment>
<dbReference type="GO" id="GO:0051539">
    <property type="term" value="F:4 iron, 4 sulfur cluster binding"/>
    <property type="evidence" value="ECO:0007669"/>
    <property type="project" value="UniProtKB-KW"/>
</dbReference>
<dbReference type="Gene3D" id="3.20.20.70">
    <property type="entry name" value="Aldolase class I"/>
    <property type="match status" value="1"/>
</dbReference>
<evidence type="ECO:0000313" key="9">
    <source>
        <dbReference type="Proteomes" id="UP000245812"/>
    </source>
</evidence>
<name>A0A316IFW8_9GAMM</name>
<evidence type="ECO:0000259" key="7">
    <source>
        <dbReference type="PROSITE" id="PS51918"/>
    </source>
</evidence>
<keyword evidence="3" id="KW-0949">S-adenosyl-L-methionine</keyword>
<dbReference type="Proteomes" id="UP000245812">
    <property type="component" value="Unassembled WGS sequence"/>
</dbReference>
<evidence type="ECO:0000256" key="3">
    <source>
        <dbReference type="ARBA" id="ARBA00022691"/>
    </source>
</evidence>
<protein>
    <recommendedName>
        <fullName evidence="7">Radical SAM core domain-containing protein</fullName>
    </recommendedName>
</protein>
<feature type="domain" description="Radical SAM core" evidence="7">
    <location>
        <begin position="116"/>
        <end position="339"/>
    </location>
</feature>
<dbReference type="InterPro" id="IPR013785">
    <property type="entry name" value="Aldolase_TIM"/>
</dbReference>
<dbReference type="EMBL" id="QGHC01000002">
    <property type="protein sequence ID" value="PWK92372.1"/>
    <property type="molecule type" value="Genomic_DNA"/>
</dbReference>
<dbReference type="PANTHER" id="PTHR43787">
    <property type="entry name" value="FEMO COFACTOR BIOSYNTHESIS PROTEIN NIFB-RELATED"/>
    <property type="match status" value="1"/>
</dbReference>
<dbReference type="PROSITE" id="PS51918">
    <property type="entry name" value="RADICAL_SAM"/>
    <property type="match status" value="1"/>
</dbReference>
<reference evidence="8 9" key="1">
    <citation type="submission" date="2018-05" db="EMBL/GenBank/DDBJ databases">
        <title>Genomic Encyclopedia of Type Strains, Phase IV (KMG-IV): sequencing the most valuable type-strain genomes for metagenomic binning, comparative biology and taxonomic classification.</title>
        <authorList>
            <person name="Goeker M."/>
        </authorList>
    </citation>
    <scope>NUCLEOTIDE SEQUENCE [LARGE SCALE GENOMIC DNA]</scope>
    <source>
        <strain evidence="8 9">DSM 14263</strain>
    </source>
</reference>
<keyword evidence="4" id="KW-0479">Metal-binding</keyword>
<proteinExistence type="predicted"/>
<evidence type="ECO:0000256" key="2">
    <source>
        <dbReference type="ARBA" id="ARBA00022485"/>
    </source>
</evidence>
<dbReference type="CDD" id="cd01335">
    <property type="entry name" value="Radical_SAM"/>
    <property type="match status" value="1"/>
</dbReference>
<keyword evidence="2" id="KW-0004">4Fe-4S</keyword>
<keyword evidence="9" id="KW-1185">Reference proteome</keyword>
<evidence type="ECO:0000256" key="1">
    <source>
        <dbReference type="ARBA" id="ARBA00001966"/>
    </source>
</evidence>
<keyword evidence="5" id="KW-0408">Iron</keyword>
<accession>A0A316IFW8</accession>
<dbReference type="SFLD" id="SFLDS00029">
    <property type="entry name" value="Radical_SAM"/>
    <property type="match status" value="1"/>
</dbReference>
<dbReference type="SUPFAM" id="SSF102114">
    <property type="entry name" value="Radical SAM enzymes"/>
    <property type="match status" value="1"/>
</dbReference>
<dbReference type="GO" id="GO:0046872">
    <property type="term" value="F:metal ion binding"/>
    <property type="evidence" value="ECO:0007669"/>
    <property type="project" value="UniProtKB-KW"/>
</dbReference>
<dbReference type="SFLD" id="SFLDG01067">
    <property type="entry name" value="SPASM/twitch_domain_containing"/>
    <property type="match status" value="1"/>
</dbReference>
<dbReference type="PANTHER" id="PTHR43787:SF3">
    <property type="entry name" value="ARYLSULFATASE REGULATORY PROTEIN"/>
    <property type="match status" value="1"/>
</dbReference>
<evidence type="ECO:0000256" key="6">
    <source>
        <dbReference type="ARBA" id="ARBA00023014"/>
    </source>
</evidence>
<dbReference type="GO" id="GO:0003824">
    <property type="term" value="F:catalytic activity"/>
    <property type="evidence" value="ECO:0007669"/>
    <property type="project" value="InterPro"/>
</dbReference>
<comment type="cofactor">
    <cofactor evidence="1">
        <name>[4Fe-4S] cluster</name>
        <dbReference type="ChEBI" id="CHEBI:49883"/>
    </cofactor>
</comment>
<dbReference type="InterPro" id="IPR007197">
    <property type="entry name" value="rSAM"/>
</dbReference>
<dbReference type="Pfam" id="PF04055">
    <property type="entry name" value="Radical_SAM"/>
    <property type="match status" value="1"/>
</dbReference>
<dbReference type="RefSeq" id="WP_211306210.1">
    <property type="nucleotide sequence ID" value="NZ_MSZV01000075.1"/>
</dbReference>